<feature type="transmembrane region" description="Helical" evidence="1">
    <location>
        <begin position="86"/>
        <end position="111"/>
    </location>
</feature>
<dbReference type="EMBL" id="CM007903">
    <property type="protein sequence ID" value="OTF97053.1"/>
    <property type="molecule type" value="Genomic_DNA"/>
</dbReference>
<name>A0A251SE91_HELAN</name>
<feature type="transmembrane region" description="Helical" evidence="1">
    <location>
        <begin position="53"/>
        <end position="74"/>
    </location>
</feature>
<keyword evidence="1" id="KW-0812">Transmembrane</keyword>
<organism evidence="4 5">
    <name type="scientific">Helianthus annuus</name>
    <name type="common">Common sunflower</name>
    <dbReference type="NCBI Taxonomy" id="4232"/>
    <lineage>
        <taxon>Eukaryota</taxon>
        <taxon>Viridiplantae</taxon>
        <taxon>Streptophyta</taxon>
        <taxon>Embryophyta</taxon>
        <taxon>Tracheophyta</taxon>
        <taxon>Spermatophyta</taxon>
        <taxon>Magnoliopsida</taxon>
        <taxon>eudicotyledons</taxon>
        <taxon>Gunneridae</taxon>
        <taxon>Pentapetalae</taxon>
        <taxon>asterids</taxon>
        <taxon>campanulids</taxon>
        <taxon>Asterales</taxon>
        <taxon>Asteraceae</taxon>
        <taxon>Asteroideae</taxon>
        <taxon>Heliantheae alliance</taxon>
        <taxon>Heliantheae</taxon>
        <taxon>Helianthus</taxon>
    </lineage>
</organism>
<dbReference type="STRING" id="4232.A0A251SE91"/>
<dbReference type="OMA" id="DWELRAM"/>
<dbReference type="PANTHER" id="PTHR31325">
    <property type="entry name" value="OS01G0798800 PROTEIN-RELATED"/>
    <property type="match status" value="1"/>
</dbReference>
<feature type="domain" description="DUF4220" evidence="2">
    <location>
        <begin position="89"/>
        <end position="437"/>
    </location>
</feature>
<protein>
    <recommendedName>
        <fullName evidence="2">DUF4220 domain-containing protein</fullName>
    </recommendedName>
</protein>
<evidence type="ECO:0000259" key="2">
    <source>
        <dbReference type="Pfam" id="PF13968"/>
    </source>
</evidence>
<feature type="transmembrane region" description="Helical" evidence="1">
    <location>
        <begin position="334"/>
        <end position="361"/>
    </location>
</feature>
<dbReference type="Pfam" id="PF04578">
    <property type="entry name" value="DUF594"/>
    <property type="match status" value="1"/>
</dbReference>
<feature type="transmembrane region" description="Helical" evidence="1">
    <location>
        <begin position="373"/>
        <end position="394"/>
    </location>
</feature>
<reference evidence="3" key="3">
    <citation type="submission" date="2020-06" db="EMBL/GenBank/DDBJ databases">
        <title>Helianthus annuus Genome sequencing and assembly Release 2.</title>
        <authorList>
            <person name="Gouzy J."/>
            <person name="Langlade N."/>
            <person name="Munos S."/>
        </authorList>
    </citation>
    <scope>NUCLEOTIDE SEQUENCE</scope>
    <source>
        <tissue evidence="3">Leaves</tissue>
    </source>
</reference>
<dbReference type="Gramene" id="mRNA:HanXRQr2_Chr14g0623471">
    <property type="protein sequence ID" value="mRNA:HanXRQr2_Chr14g0623471"/>
    <property type="gene ID" value="HanXRQr2_Chr14g0623471"/>
</dbReference>
<feature type="transmembrane region" description="Helical" evidence="1">
    <location>
        <begin position="561"/>
        <end position="582"/>
    </location>
</feature>
<keyword evidence="1" id="KW-0472">Membrane</keyword>
<dbReference type="EMBL" id="MNCJ02000329">
    <property type="protein sequence ID" value="KAF5767364.1"/>
    <property type="molecule type" value="Genomic_DNA"/>
</dbReference>
<dbReference type="Pfam" id="PF13968">
    <property type="entry name" value="DUF4220"/>
    <property type="match status" value="1"/>
</dbReference>
<reference evidence="4" key="2">
    <citation type="submission" date="2017-02" db="EMBL/GenBank/DDBJ databases">
        <title>Sunflower complete genome.</title>
        <authorList>
            <person name="Langlade N."/>
            <person name="Munos S."/>
        </authorList>
    </citation>
    <scope>NUCLEOTIDE SEQUENCE [LARGE SCALE GENOMIC DNA]</scope>
    <source>
        <tissue evidence="4">Leaves</tissue>
    </source>
</reference>
<sequence length="714" mass="81769">MVHQRVFGLAIPRILIRLSLQMLKAIGVLALGGDHKKLLEIIPDHVKKTWTEWALQVLVFISIASQVVLFLLGNLRKHNPRTRIRISLWCAYLVTYAVASGALSIITRSALDVCSTSHPVSISEKPNTSELMSFWAPFFLLHLGGPDTITAYSLEDNELWLRHLAEVGFQSGVAIYILLLSWPGCSNLPLLSVLVYIAGFIKCFERIRALLLANTEYLRDSMLGSPDPGPNYPKFLENYHLRKSQGYNVSVGEVPEAQFPVNDNTYPKFQGDVISEAYYLFQAFKRIFVDLILTFEDRDKSQFYFSQLKSKEAFNLVEIELGFAYDMLYTKANVLYTFVGLVLRVTSVFILLMSLVGFCFLCDVHDYRITDVAITYLLFATSVVMEIVAVITMLRSDRTDVWLSQRNYSRNILIFPFLKQPTKLRWSGCIAQLDLLSVALEEKPASLLTTQKLLGIEKYRVKHRYKTYSKVSSNLKNLIYNQFQEFMRCSSDPKALCNHKGSFSLRKNACDDQLWSINKVDFDQSIILWHIATTLCFYSEELDNQGDIDVYRLESKHISDYMLYLLVSYPVMLPIGIGMIRYRDTCAEATRYFKEKGPITEKVKACKKLLKVCSLDVLPSKVKGDRCKSALFDGCRLELTLKKMETERMWKVMSQLWIEILAYAATHCRGFQHEQQLRKGGEFLTHVWLLMAHLGITEQFQVSQGHARAKLVVA</sequence>
<dbReference type="InParanoid" id="A0A251SE91"/>
<keyword evidence="1" id="KW-1133">Transmembrane helix</keyword>
<dbReference type="AlphaFoldDB" id="A0A251SE91"/>
<evidence type="ECO:0000313" key="5">
    <source>
        <dbReference type="Proteomes" id="UP000215914"/>
    </source>
</evidence>
<reference evidence="3 5" key="1">
    <citation type="journal article" date="2017" name="Nature">
        <title>The sunflower genome provides insights into oil metabolism, flowering and Asterid evolution.</title>
        <authorList>
            <person name="Badouin H."/>
            <person name="Gouzy J."/>
            <person name="Grassa C.J."/>
            <person name="Murat F."/>
            <person name="Staton S.E."/>
            <person name="Cottret L."/>
            <person name="Lelandais-Briere C."/>
            <person name="Owens G.L."/>
            <person name="Carrere S."/>
            <person name="Mayjonade B."/>
            <person name="Legrand L."/>
            <person name="Gill N."/>
            <person name="Kane N.C."/>
            <person name="Bowers J.E."/>
            <person name="Hubner S."/>
            <person name="Bellec A."/>
            <person name="Berard A."/>
            <person name="Berges H."/>
            <person name="Blanchet N."/>
            <person name="Boniface M.C."/>
            <person name="Brunel D."/>
            <person name="Catrice O."/>
            <person name="Chaidir N."/>
            <person name="Claudel C."/>
            <person name="Donnadieu C."/>
            <person name="Faraut T."/>
            <person name="Fievet G."/>
            <person name="Helmstetter N."/>
            <person name="King M."/>
            <person name="Knapp S.J."/>
            <person name="Lai Z."/>
            <person name="Le Paslier M.C."/>
            <person name="Lippi Y."/>
            <person name="Lorenzon L."/>
            <person name="Mandel J.R."/>
            <person name="Marage G."/>
            <person name="Marchand G."/>
            <person name="Marquand E."/>
            <person name="Bret-Mestries E."/>
            <person name="Morien E."/>
            <person name="Nambeesan S."/>
            <person name="Nguyen T."/>
            <person name="Pegot-Espagnet P."/>
            <person name="Pouilly N."/>
            <person name="Raftis F."/>
            <person name="Sallet E."/>
            <person name="Schiex T."/>
            <person name="Thomas J."/>
            <person name="Vandecasteele C."/>
            <person name="Vares D."/>
            <person name="Vear F."/>
            <person name="Vautrin S."/>
            <person name="Crespi M."/>
            <person name="Mangin B."/>
            <person name="Burke J.M."/>
            <person name="Salse J."/>
            <person name="Munos S."/>
            <person name="Vincourt P."/>
            <person name="Rieseberg L.H."/>
            <person name="Langlade N.B."/>
        </authorList>
    </citation>
    <scope>NUCLEOTIDE SEQUENCE [LARGE SCALE GENOMIC DNA]</scope>
    <source>
        <strain evidence="5">cv. SF193</strain>
        <tissue evidence="3">Leaves</tissue>
    </source>
</reference>
<proteinExistence type="predicted"/>
<dbReference type="InterPro" id="IPR025315">
    <property type="entry name" value="DUF4220"/>
</dbReference>
<gene>
    <name evidence="4" type="ORF">HannXRQ_Chr14g0430321</name>
    <name evidence="3" type="ORF">HanXRQr2_Chr14g0623471</name>
</gene>
<dbReference type="Proteomes" id="UP000215914">
    <property type="component" value="Chromosome 14"/>
</dbReference>
<keyword evidence="5" id="KW-1185">Reference proteome</keyword>
<evidence type="ECO:0000256" key="1">
    <source>
        <dbReference type="SAM" id="Phobius"/>
    </source>
</evidence>
<evidence type="ECO:0000313" key="4">
    <source>
        <dbReference type="EMBL" id="OTF97053.1"/>
    </source>
</evidence>
<feature type="transmembrane region" description="Helical" evidence="1">
    <location>
        <begin position="188"/>
        <end position="204"/>
    </location>
</feature>
<evidence type="ECO:0000313" key="3">
    <source>
        <dbReference type="EMBL" id="KAF5767364.1"/>
    </source>
</evidence>
<dbReference type="InterPro" id="IPR007658">
    <property type="entry name" value="DUF594"/>
</dbReference>
<accession>A0A251SE91</accession>